<dbReference type="AlphaFoldDB" id="A0A7D7LQ37"/>
<organism evidence="2 3">
    <name type="scientific">Marnyiella aurantia</name>
    <dbReference type="NCBI Taxonomy" id="2758037"/>
    <lineage>
        <taxon>Bacteria</taxon>
        <taxon>Pseudomonadati</taxon>
        <taxon>Bacteroidota</taxon>
        <taxon>Flavobacteriia</taxon>
        <taxon>Flavobacteriales</taxon>
        <taxon>Weeksellaceae</taxon>
        <taxon>Marnyiella</taxon>
    </lineage>
</organism>
<reference evidence="2 3" key="1">
    <citation type="submission" date="2020-07" db="EMBL/GenBank/DDBJ databases">
        <title>Chryseobacterium sp.cx-624.</title>
        <authorList>
            <person name="Yang C."/>
        </authorList>
    </citation>
    <scope>NUCLEOTIDE SEQUENCE [LARGE SCALE GENOMIC DNA]</scope>
    <source>
        <strain evidence="2">Cx-624</strain>
        <strain evidence="3">cx-624</strain>
    </source>
</reference>
<accession>A0A7D7LQ37</accession>
<protein>
    <submittedName>
        <fullName evidence="2">Uncharacterized protein</fullName>
    </submittedName>
</protein>
<evidence type="ECO:0000313" key="4">
    <source>
        <dbReference type="Proteomes" id="UP000539710"/>
    </source>
</evidence>
<gene>
    <name evidence="2" type="ORF">H1R16_00650</name>
    <name evidence="1" type="ORF">H2507_02620</name>
</gene>
<reference evidence="1" key="3">
    <citation type="submission" date="2020-07" db="EMBL/GenBank/DDBJ databases">
        <authorList>
            <person name="Yang C."/>
        </authorList>
    </citation>
    <scope>NUCLEOTIDE SEQUENCE</scope>
    <source>
        <strain evidence="1">Cx-624</strain>
    </source>
</reference>
<dbReference type="EMBL" id="JACEUX010000001">
    <property type="protein sequence ID" value="MBA5246053.1"/>
    <property type="molecule type" value="Genomic_DNA"/>
</dbReference>
<keyword evidence="4" id="KW-1185">Reference proteome</keyword>
<dbReference type="Proteomes" id="UP000515349">
    <property type="component" value="Chromosome"/>
</dbReference>
<dbReference type="Proteomes" id="UP000539710">
    <property type="component" value="Unassembled WGS sequence"/>
</dbReference>
<dbReference type="KEGG" id="cbau:H1R16_00650"/>
<dbReference type="EMBL" id="CP059472">
    <property type="protein sequence ID" value="QMS98556.1"/>
    <property type="molecule type" value="Genomic_DNA"/>
</dbReference>
<proteinExistence type="predicted"/>
<name>A0A7D7LQ37_9FLAO</name>
<sequence length="182" mass="20092">MKKLTLVFTVMSMFLLYSCRDIINSVLDAIPPFDAPFSATVTVPFAAVSSTTYTTTPPIDMNIDLDQKIKEISPSQSINNIKSVKMNTLEMVYVSSQAGAKLDAIKNARIYLRAPNQPDVLIATAYNNTNPDIITFTVVDQELLPYFQTTQNSLIVEIMASAPTLDLITLTMNSSFKAKVQL</sequence>
<evidence type="ECO:0000313" key="2">
    <source>
        <dbReference type="EMBL" id="QMS98556.1"/>
    </source>
</evidence>
<evidence type="ECO:0000313" key="1">
    <source>
        <dbReference type="EMBL" id="MBA5246053.1"/>
    </source>
</evidence>
<dbReference type="PROSITE" id="PS51257">
    <property type="entry name" value="PROKAR_LIPOPROTEIN"/>
    <property type="match status" value="1"/>
</dbReference>
<evidence type="ECO:0000313" key="3">
    <source>
        <dbReference type="Proteomes" id="UP000515349"/>
    </source>
</evidence>
<dbReference type="RefSeq" id="WP_181886156.1">
    <property type="nucleotide sequence ID" value="NZ_CP059472.1"/>
</dbReference>
<reference evidence="4" key="2">
    <citation type="submission" date="2020-07" db="EMBL/GenBank/DDBJ databases">
        <title>Flavobacterium sp. xlx-214.</title>
        <authorList>
            <person name="Yang C."/>
        </authorList>
    </citation>
    <scope>NUCLEOTIDE SEQUENCE [LARGE SCALE GENOMIC DNA]</scope>
    <source>
        <strain evidence="4">CX-624</strain>
    </source>
</reference>